<organism evidence="2 3">
    <name type="scientific">Legionella antarctica</name>
    <dbReference type="NCBI Taxonomy" id="2708020"/>
    <lineage>
        <taxon>Bacteria</taxon>
        <taxon>Pseudomonadati</taxon>
        <taxon>Pseudomonadota</taxon>
        <taxon>Gammaproteobacteria</taxon>
        <taxon>Legionellales</taxon>
        <taxon>Legionellaceae</taxon>
        <taxon>Legionella</taxon>
    </lineage>
</organism>
<feature type="domain" description="AB hydrolase-1" evidence="1">
    <location>
        <begin position="20"/>
        <end position="120"/>
    </location>
</feature>
<evidence type="ECO:0000313" key="2">
    <source>
        <dbReference type="EMBL" id="BCA94348.1"/>
    </source>
</evidence>
<dbReference type="InterPro" id="IPR029058">
    <property type="entry name" value="AB_hydrolase_fold"/>
</dbReference>
<dbReference type="KEGG" id="lant:TUM19329_07090"/>
<reference evidence="2" key="1">
    <citation type="journal article" date="2020" name="Microbiol. Resour. Announc.">
        <title>Complete Genome Sequence of Novel Psychrotolerant Legionella Strain TUM19329, Isolated from Antarctic Lake Sediment.</title>
        <authorList>
            <person name="Shimada S."/>
            <person name="Nakai R."/>
            <person name="Aoki K."/>
            <person name="Shimoeda N."/>
            <person name="Ohno G."/>
            <person name="Miyazaki Y."/>
            <person name="Kudoh S."/>
            <person name="Imura S."/>
            <person name="Watanabe K."/>
            <person name="Ishii Y."/>
            <person name="Tateda K."/>
        </authorList>
    </citation>
    <scope>NUCLEOTIDE SEQUENCE [LARGE SCALE GENOMIC DNA]</scope>
    <source>
        <strain evidence="2">TUM19329</strain>
    </source>
</reference>
<keyword evidence="3" id="KW-1185">Reference proteome</keyword>
<dbReference type="PANTHER" id="PTHR43433">
    <property type="entry name" value="HYDROLASE, ALPHA/BETA FOLD FAMILY PROTEIN"/>
    <property type="match status" value="1"/>
</dbReference>
<dbReference type="RefSeq" id="WP_173236279.1">
    <property type="nucleotide sequence ID" value="NZ_AP022839.1"/>
</dbReference>
<dbReference type="Pfam" id="PF00561">
    <property type="entry name" value="Abhydrolase_1"/>
    <property type="match status" value="1"/>
</dbReference>
<protein>
    <recommendedName>
        <fullName evidence="1">AB hydrolase-1 domain-containing protein</fullName>
    </recommendedName>
</protein>
<dbReference type="InterPro" id="IPR050471">
    <property type="entry name" value="AB_hydrolase"/>
</dbReference>
<dbReference type="SUPFAM" id="SSF53474">
    <property type="entry name" value="alpha/beta-Hydrolases"/>
    <property type="match status" value="1"/>
</dbReference>
<sequence>MPKIIANNISLYYQTKGKGYPVILISGLNGDHQSVWPDSVVDALTRHYQVIQFDNRGVGKSDQPDIPYSIEMMADDVAGLMQALQLEQAHLVGYSMGGQIAAKFAEKYPAKINKMIACVSYANINAHVRLFVETLIQLHELNLPENLIEKIGLSWVFSNQFLEKNFTALAQPSKEPQPKSLIGLKRHFAAQCAFKYEYPFGEIHLEE</sequence>
<dbReference type="Gene3D" id="3.40.50.1820">
    <property type="entry name" value="alpha/beta hydrolase"/>
    <property type="match status" value="1"/>
</dbReference>
<dbReference type="EMBL" id="AP022839">
    <property type="protein sequence ID" value="BCA94348.1"/>
    <property type="molecule type" value="Genomic_DNA"/>
</dbReference>
<evidence type="ECO:0000313" key="3">
    <source>
        <dbReference type="Proteomes" id="UP000502894"/>
    </source>
</evidence>
<dbReference type="PRINTS" id="PR00111">
    <property type="entry name" value="ABHYDROLASE"/>
</dbReference>
<dbReference type="PANTHER" id="PTHR43433:SF5">
    <property type="entry name" value="AB HYDROLASE-1 DOMAIN-CONTAINING PROTEIN"/>
    <property type="match status" value="1"/>
</dbReference>
<dbReference type="Proteomes" id="UP000502894">
    <property type="component" value="Chromosome"/>
</dbReference>
<accession>A0A6F8T1T2</accession>
<dbReference type="AlphaFoldDB" id="A0A6F8T1T2"/>
<gene>
    <name evidence="2" type="ORF">TUM19329_07090</name>
</gene>
<proteinExistence type="predicted"/>
<dbReference type="GO" id="GO:0004806">
    <property type="term" value="F:triacylglycerol lipase activity"/>
    <property type="evidence" value="ECO:0007669"/>
    <property type="project" value="TreeGrafter"/>
</dbReference>
<dbReference type="GO" id="GO:0046503">
    <property type="term" value="P:glycerolipid catabolic process"/>
    <property type="evidence" value="ECO:0007669"/>
    <property type="project" value="TreeGrafter"/>
</dbReference>
<evidence type="ECO:0000259" key="1">
    <source>
        <dbReference type="Pfam" id="PF00561"/>
    </source>
</evidence>
<name>A0A6F8T1T2_9GAMM</name>
<dbReference type="InterPro" id="IPR000073">
    <property type="entry name" value="AB_hydrolase_1"/>
</dbReference>